<feature type="compositionally biased region" description="Low complexity" evidence="1">
    <location>
        <begin position="128"/>
        <end position="141"/>
    </location>
</feature>
<name>A0ABN8ZBS2_RANTA</name>
<gene>
    <name evidence="2" type="ORF">MRATA1EN1_LOCUS19020</name>
</gene>
<accession>A0ABN8ZBS2</accession>
<organism evidence="2 3">
    <name type="scientific">Rangifer tarandus platyrhynchus</name>
    <name type="common">Svalbard reindeer</name>
    <dbReference type="NCBI Taxonomy" id="3082113"/>
    <lineage>
        <taxon>Eukaryota</taxon>
        <taxon>Metazoa</taxon>
        <taxon>Chordata</taxon>
        <taxon>Craniata</taxon>
        <taxon>Vertebrata</taxon>
        <taxon>Euteleostomi</taxon>
        <taxon>Mammalia</taxon>
        <taxon>Eutheria</taxon>
        <taxon>Laurasiatheria</taxon>
        <taxon>Artiodactyla</taxon>
        <taxon>Ruminantia</taxon>
        <taxon>Pecora</taxon>
        <taxon>Cervidae</taxon>
        <taxon>Odocoileinae</taxon>
        <taxon>Rangifer</taxon>
    </lineage>
</organism>
<feature type="region of interest" description="Disordered" evidence="1">
    <location>
        <begin position="116"/>
        <end position="141"/>
    </location>
</feature>
<proteinExistence type="predicted"/>
<protein>
    <submittedName>
        <fullName evidence="2">Uncharacterized protein</fullName>
    </submittedName>
</protein>
<reference evidence="2" key="1">
    <citation type="submission" date="2023-04" db="EMBL/GenBank/DDBJ databases">
        <authorList>
            <consortium name="ELIXIR-Norway"/>
        </authorList>
    </citation>
    <scope>NUCLEOTIDE SEQUENCE [LARGE SCALE GENOMIC DNA]</scope>
</reference>
<dbReference type="EMBL" id="OX459939">
    <property type="protein sequence ID" value="CAI9170058.1"/>
    <property type="molecule type" value="Genomic_DNA"/>
</dbReference>
<evidence type="ECO:0000256" key="1">
    <source>
        <dbReference type="SAM" id="MobiDB-lite"/>
    </source>
</evidence>
<keyword evidence="3" id="KW-1185">Reference proteome</keyword>
<evidence type="ECO:0000313" key="2">
    <source>
        <dbReference type="EMBL" id="CAI9170058.1"/>
    </source>
</evidence>
<evidence type="ECO:0000313" key="3">
    <source>
        <dbReference type="Proteomes" id="UP001176941"/>
    </source>
</evidence>
<dbReference type="Proteomes" id="UP001176941">
    <property type="component" value="Chromosome 3"/>
</dbReference>
<sequence>MGSGQTQSRTTVLWHLVNHTPSREAPMKAFDGMNITRVPVDKPWYLLSTEYYTAEERSVKCKRDTKARGNAREGQYNVTHRCVGHTQAKLNIVYISINKTLFPCKESYDKPRQRIKKQRHHFANKGPSSQSYGFSSSHVQV</sequence>